<evidence type="ECO:0000256" key="1">
    <source>
        <dbReference type="SAM" id="MobiDB-lite"/>
    </source>
</evidence>
<dbReference type="OrthoDB" id="10601357at2759"/>
<evidence type="ECO:0000313" key="3">
    <source>
        <dbReference type="Proteomes" id="UP000078576"/>
    </source>
</evidence>
<dbReference type="EMBL" id="KN714812">
    <property type="protein sequence ID" value="KUI62424.1"/>
    <property type="molecule type" value="Genomic_DNA"/>
</dbReference>
<organism evidence="2 3">
    <name type="scientific">Cytospora mali</name>
    <name type="common">Apple Valsa canker fungus</name>
    <name type="synonym">Valsa mali</name>
    <dbReference type="NCBI Taxonomy" id="578113"/>
    <lineage>
        <taxon>Eukaryota</taxon>
        <taxon>Fungi</taxon>
        <taxon>Dikarya</taxon>
        <taxon>Ascomycota</taxon>
        <taxon>Pezizomycotina</taxon>
        <taxon>Sordariomycetes</taxon>
        <taxon>Sordariomycetidae</taxon>
        <taxon>Diaporthales</taxon>
        <taxon>Cytosporaceae</taxon>
        <taxon>Cytospora</taxon>
    </lineage>
</organism>
<keyword evidence="3" id="KW-1185">Reference proteome</keyword>
<feature type="compositionally biased region" description="Pro residues" evidence="1">
    <location>
        <begin position="87"/>
        <end position="101"/>
    </location>
</feature>
<gene>
    <name evidence="2" type="ORF">VP1G_09545</name>
</gene>
<accession>A0A194VEX3</accession>
<dbReference type="Proteomes" id="UP000078576">
    <property type="component" value="Unassembled WGS sequence"/>
</dbReference>
<feature type="region of interest" description="Disordered" evidence="1">
    <location>
        <begin position="84"/>
        <end position="167"/>
    </location>
</feature>
<evidence type="ECO:0000313" key="2">
    <source>
        <dbReference type="EMBL" id="KUI62424.1"/>
    </source>
</evidence>
<dbReference type="AlphaFoldDB" id="A0A194VEX3"/>
<feature type="compositionally biased region" description="Low complexity" evidence="1">
    <location>
        <begin position="148"/>
        <end position="167"/>
    </location>
</feature>
<name>A0A194VEX3_CYTMA</name>
<sequence>MSKVQIFYDDQEVEYLNFNQVLHRHEDPIDFAPFWFPDIIDKKFNMTPNAQYPYGVTIQSIPMWRGVFLDKSVVRHEKVIYYHHGSIPPPGGPGNPVPPTSIPHRSRDPSAGHSGGPGPSTSVPDRSRDPSASRSGDTKPPNAGAVRGNKNSGGNSESGKASSATQV</sequence>
<protein>
    <submittedName>
        <fullName evidence="2">Uncharacterized protein</fullName>
    </submittedName>
</protein>
<proteinExistence type="predicted"/>
<reference evidence="3" key="1">
    <citation type="submission" date="2014-12" db="EMBL/GenBank/DDBJ databases">
        <title>Genome Sequence of Valsa Canker Pathogens Uncovers a Specific Adaption of Colonization on Woody Bark.</title>
        <authorList>
            <person name="Yin Z."/>
            <person name="Liu H."/>
            <person name="Gao X."/>
            <person name="Li Z."/>
            <person name="Song N."/>
            <person name="Ke X."/>
            <person name="Dai Q."/>
            <person name="Wu Y."/>
            <person name="Sun Y."/>
            <person name="Xu J.-R."/>
            <person name="Kang Z.K."/>
            <person name="Wang L."/>
            <person name="Huang L."/>
        </authorList>
    </citation>
    <scope>NUCLEOTIDE SEQUENCE [LARGE SCALE GENOMIC DNA]</scope>
    <source>
        <strain evidence="3">SXYL134</strain>
    </source>
</reference>